<feature type="compositionally biased region" description="Basic and acidic residues" evidence="1">
    <location>
        <begin position="71"/>
        <end position="90"/>
    </location>
</feature>
<reference evidence="3 4" key="1">
    <citation type="submission" date="2024-04" db="EMBL/GenBank/DDBJ databases">
        <authorList>
            <person name="Waldvogel A.-M."/>
            <person name="Schoenle A."/>
        </authorList>
    </citation>
    <scope>NUCLEOTIDE SEQUENCE [LARGE SCALE GENOMIC DNA]</scope>
</reference>
<sequence length="1064" mass="118737">MSGPRRDRSVMSAASSLKHVYGFSKRESAPSPSPATSSFPPLRRLQSLTGRVSQQDSLQAPRQPDQTWEWPRSKESKADGKYSWKKEESAGLKPNQMRIGNTHNEMRIGNTHNEMRIGNAHNEMRIGNTHNEMRIGNAHNEMRIGNTHNEMRIGNTHNEMRIGNTHNEMRIGNTHNEMRIGNTHNEMRIGNAHNEMRIGNTHNEGVSFSGPPSPAFSLDSNSPFDNGFLQFESSLFEDDDGSCSEPHTEDPRENGEHRESLEEGGGAEAALEEGGGAEVALGEGGGAEAAVKVVTRSQSSGQRRRYWDASDDEWESDSELFLFADSPLRNALSTQSKTLAPVKYFEGEVVWAKLSRRPWWPCEVRADPSQGCYHREKESSDRPCRLYYIRTFGENAEELWLEDKFIHIFHGGYQFDQLHRGKGKHKDKSKKNIIAKRFLDSWSCSVVEAESILEERSNMASSFFSALDDVPAARSQSPELEALPASSDLSPADSSPLNIGSITFPNESSLSSKTSTLTKTSGTKKSKSKLKITSSLEHDSGECPYCDLDSAHRSRPIENGVLEQPVQLKDKREPPVQLKDKREPPVQLKDKREPPVQLKEKVQEPFASNRLMTRAFEAMEDTEQQKEVEKSKKKHSNSPRNMVKDGHSSTWKPETNLDFCSDLESVENCCNDGYSSRSVSPVSSTSSNANDLEADVKSEEEGVLISSIPPADFVPLTSRVSMKKGEQDTQASSPFSFMSALTDVDEVSFQSVSDTSDGKAVTFKADANYKFSTFLMMIKDLHDTREKDGAPLELEIGPPSAHIKEEPMVMPPVEIANQDVKEVEESQSPKKLYLKKTSSVWVKKKSKGGRCGPGVPGIRSGADQREDRDFVVHLPEKHKTWECVQKEVEDTGPQVNGEKRTSLIIKITGDKTQEGHKRIRKPSKRLIEWTEEYDQIFSNRKKTKKLSTDKEQTSPDSEQPSSQNSCVFPEMQTPPPEEPLATAAPELQLPHAENSSSQNAPVISVDTLTPPPETEPAPTEAGKDSEGNSVLEKKRKRKPTQKILEYCLEAEAAPSLKKKTPPQH</sequence>
<feature type="compositionally biased region" description="Low complexity" evidence="1">
    <location>
        <begin position="979"/>
        <end position="990"/>
    </location>
</feature>
<evidence type="ECO:0000259" key="2">
    <source>
        <dbReference type="PROSITE" id="PS50812"/>
    </source>
</evidence>
<dbReference type="Gene3D" id="2.30.30.140">
    <property type="match status" value="1"/>
</dbReference>
<feature type="domain" description="PWWP" evidence="2">
    <location>
        <begin position="346"/>
        <end position="411"/>
    </location>
</feature>
<feature type="compositionally biased region" description="Basic and acidic residues" evidence="1">
    <location>
        <begin position="568"/>
        <end position="598"/>
    </location>
</feature>
<feature type="compositionally biased region" description="Low complexity" evidence="1">
    <location>
        <begin position="508"/>
        <end position="521"/>
    </location>
</feature>
<dbReference type="EMBL" id="OZ035833">
    <property type="protein sequence ID" value="CAL1574287.1"/>
    <property type="molecule type" value="Genomic_DNA"/>
</dbReference>
<feature type="compositionally biased region" description="Polar residues" evidence="1">
    <location>
        <begin position="954"/>
        <end position="966"/>
    </location>
</feature>
<proteinExistence type="predicted"/>
<name>A0AAV2JF05_KNICA</name>
<feature type="region of interest" description="Disordered" evidence="1">
    <location>
        <begin position="198"/>
        <end position="224"/>
    </location>
</feature>
<feature type="region of interest" description="Disordered" evidence="1">
    <location>
        <begin position="475"/>
        <end position="533"/>
    </location>
</feature>
<dbReference type="AlphaFoldDB" id="A0AAV2JF05"/>
<dbReference type="InterPro" id="IPR000313">
    <property type="entry name" value="PWWP_dom"/>
</dbReference>
<dbReference type="Proteomes" id="UP001497482">
    <property type="component" value="Chromosome 11"/>
</dbReference>
<evidence type="ECO:0000313" key="4">
    <source>
        <dbReference type="Proteomes" id="UP001497482"/>
    </source>
</evidence>
<evidence type="ECO:0000313" key="3">
    <source>
        <dbReference type="EMBL" id="CAL1574287.1"/>
    </source>
</evidence>
<dbReference type="SUPFAM" id="SSF63748">
    <property type="entry name" value="Tudor/PWWP/MBT"/>
    <property type="match status" value="1"/>
</dbReference>
<feature type="compositionally biased region" description="Gly residues" evidence="1">
    <location>
        <begin position="263"/>
        <end position="281"/>
    </location>
</feature>
<feature type="compositionally biased region" description="Polar residues" evidence="1">
    <location>
        <begin position="498"/>
        <end position="507"/>
    </location>
</feature>
<feature type="region of interest" description="Disordered" evidence="1">
    <location>
        <begin position="620"/>
        <end position="654"/>
    </location>
</feature>
<feature type="region of interest" description="Disordered" evidence="1">
    <location>
        <begin position="558"/>
        <end position="598"/>
    </location>
</feature>
<feature type="region of interest" description="Disordered" evidence="1">
    <location>
        <begin position="236"/>
        <end position="281"/>
    </location>
</feature>
<keyword evidence="4" id="KW-1185">Reference proteome</keyword>
<accession>A0AAV2JF05</accession>
<dbReference type="PROSITE" id="PS50812">
    <property type="entry name" value="PWWP"/>
    <property type="match status" value="1"/>
</dbReference>
<feature type="region of interest" description="Disordered" evidence="1">
    <location>
        <begin position="21"/>
        <end position="90"/>
    </location>
</feature>
<organism evidence="3 4">
    <name type="scientific">Knipowitschia caucasica</name>
    <name type="common">Caucasian dwarf goby</name>
    <name type="synonym">Pomatoschistus caucasicus</name>
    <dbReference type="NCBI Taxonomy" id="637954"/>
    <lineage>
        <taxon>Eukaryota</taxon>
        <taxon>Metazoa</taxon>
        <taxon>Chordata</taxon>
        <taxon>Craniata</taxon>
        <taxon>Vertebrata</taxon>
        <taxon>Euteleostomi</taxon>
        <taxon>Actinopterygii</taxon>
        <taxon>Neopterygii</taxon>
        <taxon>Teleostei</taxon>
        <taxon>Neoteleostei</taxon>
        <taxon>Acanthomorphata</taxon>
        <taxon>Gobiaria</taxon>
        <taxon>Gobiiformes</taxon>
        <taxon>Gobioidei</taxon>
        <taxon>Gobiidae</taxon>
        <taxon>Gobiinae</taxon>
        <taxon>Knipowitschia</taxon>
    </lineage>
</organism>
<evidence type="ECO:0000256" key="1">
    <source>
        <dbReference type="SAM" id="MobiDB-lite"/>
    </source>
</evidence>
<feature type="compositionally biased region" description="Basic and acidic residues" evidence="1">
    <location>
        <begin position="246"/>
        <end position="261"/>
    </location>
</feature>
<feature type="region of interest" description="Disordered" evidence="1">
    <location>
        <begin position="940"/>
        <end position="1041"/>
    </location>
</feature>
<feature type="compositionally biased region" description="Polar residues" evidence="1">
    <location>
        <begin position="46"/>
        <end position="66"/>
    </location>
</feature>
<gene>
    <name evidence="3" type="ORF">KC01_LOCUS6024</name>
</gene>
<dbReference type="Pfam" id="PF00855">
    <property type="entry name" value="PWWP"/>
    <property type="match status" value="1"/>
</dbReference>
<feature type="compositionally biased region" description="Low complexity" evidence="1">
    <location>
        <begin position="482"/>
        <end position="497"/>
    </location>
</feature>
<protein>
    <recommendedName>
        <fullName evidence="2">PWWP domain-containing protein</fullName>
    </recommendedName>
</protein>